<proteinExistence type="predicted"/>
<dbReference type="HOGENOM" id="CLU_035063_0_0_1"/>
<dbReference type="AlphaFoldDB" id="A0A086TGW8"/>
<sequence>MVHKPAICTMSLGRCFAGHSLAHKLDMARKYGFQGIEVFMEDLVDLTLTMSGGSTPANQLAAARTVRNLCERRGIEIICLQPLMNYGGLVDRRAHIHELEDAKLYIQVAHCLGTDLICLPSSFLPSERLAEDMSVLVQDMVELAELGLQESPAIRFAYEALCWGTRIDTWEGSWDLVRAVDRPNFGICFDTFNLAGRIFADPASHTGRTPDSEQAVRRSLETLVSTVDVSKVFLLQVADAERLSSPLDERHPFHREEQPCRMSWSRNCRLFYGESQQGAYLPARAILVAIVRGLGFHGWLSFEMFNRRLAETDKGIPEEMVRRAAMAWEKMAMDVPLQTEASSAPAEAKLSAML</sequence>
<organism evidence="2 3">
    <name type="scientific">Hapsidospora chrysogenum (strain ATCC 11550 / CBS 779.69 / DSM 880 / IAM 14645 / JCM 23072 / IMI 49137)</name>
    <name type="common">Acremonium chrysogenum</name>
    <dbReference type="NCBI Taxonomy" id="857340"/>
    <lineage>
        <taxon>Eukaryota</taxon>
        <taxon>Fungi</taxon>
        <taxon>Dikarya</taxon>
        <taxon>Ascomycota</taxon>
        <taxon>Pezizomycotina</taxon>
        <taxon>Sordariomycetes</taxon>
        <taxon>Hypocreomycetidae</taxon>
        <taxon>Hypocreales</taxon>
        <taxon>Bionectriaceae</taxon>
        <taxon>Hapsidospora</taxon>
    </lineage>
</organism>
<dbReference type="SUPFAM" id="SSF51658">
    <property type="entry name" value="Xylose isomerase-like"/>
    <property type="match status" value="1"/>
</dbReference>
<evidence type="ECO:0000313" key="3">
    <source>
        <dbReference type="Proteomes" id="UP000029964"/>
    </source>
</evidence>
<dbReference type="PANTHER" id="PTHR12110:SF21">
    <property type="entry name" value="XYLOSE ISOMERASE-LIKE TIM BARREL DOMAIN-CONTAINING PROTEIN"/>
    <property type="match status" value="1"/>
</dbReference>
<dbReference type="OrthoDB" id="5360893at2759"/>
<evidence type="ECO:0000259" key="1">
    <source>
        <dbReference type="Pfam" id="PF01261"/>
    </source>
</evidence>
<feature type="domain" description="Xylose isomerase-like TIM barrel" evidence="1">
    <location>
        <begin position="26"/>
        <end position="319"/>
    </location>
</feature>
<gene>
    <name evidence="2" type="ORF">ACRE_003870</name>
</gene>
<dbReference type="STRING" id="857340.A0A086TGW8"/>
<name>A0A086TGW8_HAPC1</name>
<reference evidence="3" key="1">
    <citation type="journal article" date="2014" name="Genome Announc.">
        <title>Genome sequence and annotation of Acremonium chrysogenum, producer of the beta-lactam antibiotic cephalosporin C.</title>
        <authorList>
            <person name="Terfehr D."/>
            <person name="Dahlmann T.A."/>
            <person name="Specht T."/>
            <person name="Zadra I."/>
            <person name="Kuernsteiner H."/>
            <person name="Kueck U."/>
        </authorList>
    </citation>
    <scope>NUCLEOTIDE SEQUENCE [LARGE SCALE GENOMIC DNA]</scope>
    <source>
        <strain evidence="3">ATCC 11550 / CBS 779.69 / DSM 880 / IAM 14645 / JCM 23072 / IMI 49137</strain>
    </source>
</reference>
<dbReference type="PANTHER" id="PTHR12110">
    <property type="entry name" value="HYDROXYPYRUVATE ISOMERASE"/>
    <property type="match status" value="1"/>
</dbReference>
<dbReference type="Proteomes" id="UP000029964">
    <property type="component" value="Unassembled WGS sequence"/>
</dbReference>
<dbReference type="Gene3D" id="3.20.20.150">
    <property type="entry name" value="Divalent-metal-dependent TIM barrel enzymes"/>
    <property type="match status" value="1"/>
</dbReference>
<keyword evidence="3" id="KW-1185">Reference proteome</keyword>
<dbReference type="InterPro" id="IPR013022">
    <property type="entry name" value="Xyl_isomerase-like_TIM-brl"/>
</dbReference>
<protein>
    <submittedName>
        <fullName evidence="2">3-dehydroshikimate dehydratase-like protein</fullName>
    </submittedName>
</protein>
<dbReference type="InterPro" id="IPR050312">
    <property type="entry name" value="IolE/XylAMocC-like"/>
</dbReference>
<comment type="caution">
    <text evidence="2">The sequence shown here is derived from an EMBL/GenBank/DDBJ whole genome shotgun (WGS) entry which is preliminary data.</text>
</comment>
<accession>A0A086TGW8</accession>
<dbReference type="InterPro" id="IPR036237">
    <property type="entry name" value="Xyl_isomerase-like_sf"/>
</dbReference>
<dbReference type="EMBL" id="JPKY01000002">
    <property type="protein sequence ID" value="KFH48600.1"/>
    <property type="molecule type" value="Genomic_DNA"/>
</dbReference>
<evidence type="ECO:0000313" key="2">
    <source>
        <dbReference type="EMBL" id="KFH48600.1"/>
    </source>
</evidence>
<dbReference type="Pfam" id="PF01261">
    <property type="entry name" value="AP_endonuc_2"/>
    <property type="match status" value="1"/>
</dbReference>